<dbReference type="InterPro" id="IPR006680">
    <property type="entry name" value="Amidohydro-rel"/>
</dbReference>
<proteinExistence type="inferred from homology"/>
<dbReference type="Pfam" id="PF01979">
    <property type="entry name" value="Amidohydro_1"/>
    <property type="match status" value="1"/>
</dbReference>
<dbReference type="PANTHER" id="PTHR36842:SF1">
    <property type="entry name" value="PROTEIN TOLB"/>
    <property type="match status" value="1"/>
</dbReference>
<dbReference type="GO" id="GO:0016810">
    <property type="term" value="F:hydrolase activity, acting on carbon-nitrogen (but not peptide) bonds"/>
    <property type="evidence" value="ECO:0007669"/>
    <property type="project" value="InterPro"/>
</dbReference>
<dbReference type="InterPro" id="IPR011042">
    <property type="entry name" value="6-blade_b-propeller_TolB-like"/>
</dbReference>
<protein>
    <submittedName>
        <fullName evidence="4">Imidazolonepropionase-like amidohydrolase</fullName>
    </submittedName>
</protein>
<dbReference type="InterPro" id="IPR011659">
    <property type="entry name" value="WD40"/>
</dbReference>
<feature type="compositionally biased region" description="Basic and acidic residues" evidence="2">
    <location>
        <begin position="71"/>
        <end position="80"/>
    </location>
</feature>
<dbReference type="SUPFAM" id="SSF82171">
    <property type="entry name" value="DPP6 N-terminal domain-like"/>
    <property type="match status" value="2"/>
</dbReference>
<gene>
    <name evidence="4" type="ORF">DFR42_101429</name>
</gene>
<evidence type="ECO:0000259" key="3">
    <source>
        <dbReference type="Pfam" id="PF01979"/>
    </source>
</evidence>
<dbReference type="Gene3D" id="3.20.20.140">
    <property type="entry name" value="Metal-dependent hydrolases"/>
    <property type="match status" value="2"/>
</dbReference>
<reference evidence="4 5" key="1">
    <citation type="submission" date="2018-05" db="EMBL/GenBank/DDBJ databases">
        <title>Genomic Encyclopedia of Type Strains, Phase IV (KMG-IV): sequencing the most valuable type-strain genomes for metagenomic binning, comparative biology and taxonomic classification.</title>
        <authorList>
            <person name="Goeker M."/>
        </authorList>
    </citation>
    <scope>NUCLEOTIDE SEQUENCE [LARGE SCALE GENOMIC DNA]</scope>
    <source>
        <strain evidence="4 5">DSM 19792</strain>
    </source>
</reference>
<feature type="domain" description="Amidohydrolase-related" evidence="3">
    <location>
        <begin position="761"/>
        <end position="1093"/>
    </location>
</feature>
<dbReference type="Gene3D" id="2.130.10.10">
    <property type="entry name" value="YVTN repeat-like/Quinoprotein amine dehydrogenase"/>
    <property type="match status" value="1"/>
</dbReference>
<dbReference type="InterPro" id="IPR015943">
    <property type="entry name" value="WD40/YVTN_repeat-like_dom_sf"/>
</dbReference>
<dbReference type="Pfam" id="PF07676">
    <property type="entry name" value="PD40"/>
    <property type="match status" value="4"/>
</dbReference>
<keyword evidence="5" id="KW-1185">Reference proteome</keyword>
<evidence type="ECO:0000313" key="5">
    <source>
        <dbReference type="Proteomes" id="UP000247792"/>
    </source>
</evidence>
<accession>A0A318JHL2</accession>
<evidence type="ECO:0000256" key="2">
    <source>
        <dbReference type="SAM" id="MobiDB-lite"/>
    </source>
</evidence>
<comment type="caution">
    <text evidence="4">The sequence shown here is derived from an EMBL/GenBank/DDBJ whole genome shotgun (WGS) entry which is preliminary data.</text>
</comment>
<dbReference type="Proteomes" id="UP000247792">
    <property type="component" value="Unassembled WGS sequence"/>
</dbReference>
<feature type="region of interest" description="Disordered" evidence="2">
    <location>
        <begin position="71"/>
        <end position="92"/>
    </location>
</feature>
<keyword evidence="4" id="KW-0378">Hydrolase</keyword>
<dbReference type="EMBL" id="QJKB01000001">
    <property type="protein sequence ID" value="PXX46853.1"/>
    <property type="molecule type" value="Genomic_DNA"/>
</dbReference>
<evidence type="ECO:0000313" key="4">
    <source>
        <dbReference type="EMBL" id="PXX46853.1"/>
    </source>
</evidence>
<name>A0A318JHL2_9BURK</name>
<sequence>MYLIHLLDILLIYYRSHIYVSECGCMQIKSENGKLNNKPKGEFMRVSKLLPLAWAVMLCLPALAAEPATKPDAEKKKWDVNHPPGESKTVNIDTRTGTWMSVDVSPDGKQLVFDLLGDLYTLPIAGGEAKALTHSIAWEMQARFSPDGKQIAYMSDAGGGDNVWVMNVDGSNAHAVSKEDFRLLNNPVWHPNGQYIAARKHYTGTRSLGSGEIWLYHQIGGTGVQLNEKPNWQKDLGEPAFSPDGRYVYYSQDTTPGTSFEYNKNSNGQIYQIFRRDLQDGKVKAFVSGPGGAVRPVPSPDGKYLAFVRRIRNQSALFLKNLQTGEETAAWPELERDMQEAWAIQGVYPAFAWMPGSKEIVVWAKGKLWRLDPFSRKAVDIPFHVQDTREVRSALRFPQEVAPDQFEVHQLRWVNVAPQGDKVVYSALGHIYVKDLPNGTPRRLTTQSTHFEFFPSFSRDGKSVVFSSWNDEKLGAVRTVDLASGKETIVTKAPGKYLQARFSPDGKQVAYVKAKGGYLTTPWHGMETGVFLANADGKSEPRLLTEEGGSPQFGKDGQAVYVTRTQYTGEVDWTTSLVRVPLDGKPEQPVAKSEFAGEFAISPDGEWLAFGERYHAYVTPLPLAGKAVTIGQKMDALPVKQLDVNAGQYLHWSGDSKRINFSLGDELFSRELKDAFAFVPGAPAELPKPVEQGQKIGFRQAADKPNGYTVISGARIVTMKGEEVIEDGRIVVKDNRIVSVGKSADVAIPKGASQIDAKGKTILPGLVDVHWHGSMGESGIIPQQSWVNYASLAFGVTTIHDPSNDTGEIFTQSELQRAGQVLGPRIYSTGTILYGAKGNFAAIVNNLDDALTHLKRLKAAGAISVKSYNQPRREQRQQVLEAARQTQMMVVPEGGSLFQTNMSMVVDGHTGVEHALPVEKVYDDVKQLWSQTQVGYTPTLGVAYGGLDGEHYWYARTDVWKHPLLSKYVPRSILEPRSVRRETAPEEDFNVIKVAQTATALQRAGVPVNLGAHGQREGLAAHWELWTLVKGGMTPMEAIRSGTINGARYLGMDKDIGSLEVGKLADLMIIDGDVLKDIRQSDKLSHVMLNGRLYESATLNEVGKTKKVRKAFFFEGKGGGEMPIEADEHAHGH</sequence>
<dbReference type="InterPro" id="IPR011059">
    <property type="entry name" value="Metal-dep_hydrolase_composite"/>
</dbReference>
<dbReference type="SUPFAM" id="SSF51556">
    <property type="entry name" value="Metallo-dependent hydrolases"/>
    <property type="match status" value="1"/>
</dbReference>
<organism evidence="4 5">
    <name type="scientific">Undibacterium pigrum</name>
    <dbReference type="NCBI Taxonomy" id="401470"/>
    <lineage>
        <taxon>Bacteria</taxon>
        <taxon>Pseudomonadati</taxon>
        <taxon>Pseudomonadota</taxon>
        <taxon>Betaproteobacteria</taxon>
        <taxon>Burkholderiales</taxon>
        <taxon>Oxalobacteraceae</taxon>
        <taxon>Undibacterium</taxon>
    </lineage>
</organism>
<dbReference type="PANTHER" id="PTHR36842">
    <property type="entry name" value="PROTEIN TOLB HOMOLOG"/>
    <property type="match status" value="1"/>
</dbReference>
<dbReference type="Gene3D" id="2.30.40.10">
    <property type="entry name" value="Urease, subunit C, domain 1"/>
    <property type="match status" value="2"/>
</dbReference>
<evidence type="ECO:0000256" key="1">
    <source>
        <dbReference type="ARBA" id="ARBA00009820"/>
    </source>
</evidence>
<comment type="similarity">
    <text evidence="1">Belongs to the TolB family.</text>
</comment>
<dbReference type="SUPFAM" id="SSF51338">
    <property type="entry name" value="Composite domain of metallo-dependent hydrolases"/>
    <property type="match status" value="1"/>
</dbReference>
<dbReference type="Gene3D" id="2.120.10.30">
    <property type="entry name" value="TolB, C-terminal domain"/>
    <property type="match status" value="2"/>
</dbReference>
<dbReference type="AlphaFoldDB" id="A0A318JHL2"/>
<dbReference type="InterPro" id="IPR032466">
    <property type="entry name" value="Metal_Hydrolase"/>
</dbReference>